<evidence type="ECO:0000313" key="5">
    <source>
        <dbReference type="Proteomes" id="UP000076744"/>
    </source>
</evidence>
<feature type="region of interest" description="Disordered" evidence="1">
    <location>
        <begin position="1"/>
        <end position="26"/>
    </location>
</feature>
<dbReference type="AlphaFoldDB" id="A0A168EA47"/>
<keyword evidence="2" id="KW-0812">Transmembrane</keyword>
<dbReference type="PANTHER" id="PTHR34502">
    <property type="entry name" value="DUF6594 DOMAIN-CONTAINING PROTEIN-RELATED"/>
    <property type="match status" value="1"/>
</dbReference>
<feature type="transmembrane region" description="Helical" evidence="2">
    <location>
        <begin position="526"/>
        <end position="544"/>
    </location>
</feature>
<dbReference type="OrthoDB" id="5416037at2759"/>
<reference evidence="4 5" key="1">
    <citation type="journal article" date="2016" name="Genome Biol. Evol.">
        <title>Divergent and convergent evolution of fungal pathogenicity.</title>
        <authorList>
            <person name="Shang Y."/>
            <person name="Xiao G."/>
            <person name="Zheng P."/>
            <person name="Cen K."/>
            <person name="Zhan S."/>
            <person name="Wang C."/>
        </authorList>
    </citation>
    <scope>NUCLEOTIDE SEQUENCE [LARGE SCALE GENOMIC DNA]</scope>
    <source>
        <strain evidence="4 5">ARSEF 2679</strain>
    </source>
</reference>
<dbReference type="STRING" id="1081104.A0A168EA47"/>
<organism evidence="4 5">
    <name type="scientific">Cordyceps fumosorosea (strain ARSEF 2679)</name>
    <name type="common">Isaria fumosorosea</name>
    <dbReference type="NCBI Taxonomy" id="1081104"/>
    <lineage>
        <taxon>Eukaryota</taxon>
        <taxon>Fungi</taxon>
        <taxon>Dikarya</taxon>
        <taxon>Ascomycota</taxon>
        <taxon>Pezizomycotina</taxon>
        <taxon>Sordariomycetes</taxon>
        <taxon>Hypocreomycetidae</taxon>
        <taxon>Hypocreales</taxon>
        <taxon>Cordycipitaceae</taxon>
        <taxon>Cordyceps</taxon>
    </lineage>
</organism>
<keyword evidence="2" id="KW-0472">Membrane</keyword>
<comment type="caution">
    <text evidence="4">The sequence shown here is derived from an EMBL/GenBank/DDBJ whole genome shotgun (WGS) entry which is preliminary data.</text>
</comment>
<evidence type="ECO:0000259" key="3">
    <source>
        <dbReference type="Pfam" id="PF20237"/>
    </source>
</evidence>
<dbReference type="GeneID" id="30016758"/>
<feature type="domain" description="DUF6594" evidence="3">
    <location>
        <begin position="229"/>
        <end position="535"/>
    </location>
</feature>
<dbReference type="PANTHER" id="PTHR34502:SF6">
    <property type="entry name" value="DUF6594 DOMAIN-CONTAINING PROTEIN"/>
    <property type="match status" value="1"/>
</dbReference>
<dbReference type="Pfam" id="PF20237">
    <property type="entry name" value="DUF6594"/>
    <property type="match status" value="1"/>
</dbReference>
<proteinExistence type="predicted"/>
<evidence type="ECO:0000256" key="2">
    <source>
        <dbReference type="SAM" id="Phobius"/>
    </source>
</evidence>
<dbReference type="InterPro" id="IPR046529">
    <property type="entry name" value="DUF6594"/>
</dbReference>
<feature type="compositionally biased region" description="Basic and acidic residues" evidence="1">
    <location>
        <begin position="118"/>
        <end position="128"/>
    </location>
</feature>
<evidence type="ECO:0000256" key="1">
    <source>
        <dbReference type="SAM" id="MobiDB-lite"/>
    </source>
</evidence>
<name>A0A168EA47_CORFA</name>
<evidence type="ECO:0000313" key="4">
    <source>
        <dbReference type="EMBL" id="OAA73565.1"/>
    </source>
</evidence>
<feature type="region of interest" description="Disordered" evidence="1">
    <location>
        <begin position="44"/>
        <end position="156"/>
    </location>
</feature>
<feature type="compositionally biased region" description="Basic and acidic residues" evidence="1">
    <location>
        <begin position="59"/>
        <end position="70"/>
    </location>
</feature>
<protein>
    <recommendedName>
        <fullName evidence="3">DUF6594 domain-containing protein</fullName>
    </recommendedName>
</protein>
<keyword evidence="5" id="KW-1185">Reference proteome</keyword>
<feature type="transmembrane region" description="Helical" evidence="2">
    <location>
        <begin position="465"/>
        <end position="488"/>
    </location>
</feature>
<dbReference type="Proteomes" id="UP000076744">
    <property type="component" value="Unassembled WGS sequence"/>
</dbReference>
<dbReference type="RefSeq" id="XP_018708523.1">
    <property type="nucleotide sequence ID" value="XM_018844073.1"/>
</dbReference>
<accession>A0A168EA47</accession>
<keyword evidence="2" id="KW-1133">Transmembrane helix</keyword>
<dbReference type="EMBL" id="AZHB01000001">
    <property type="protein sequence ID" value="OAA73565.1"/>
    <property type="molecule type" value="Genomic_DNA"/>
</dbReference>
<feature type="transmembrane region" description="Helical" evidence="2">
    <location>
        <begin position="495"/>
        <end position="514"/>
    </location>
</feature>
<gene>
    <name evidence="4" type="ORF">ISF_00466</name>
</gene>
<sequence length="545" mass="58715">MEDVMDAEDHLHRISHASTPGMGSAAREVSPEFYTYTGGEPRAFLEANHVREQTAQATSEEKAPPKKLATEEPAPEGESKVTSNASGEDQHAPKSDAAGTSASAETKDPSPTPGAAEQKADEDTHTSEAGRPPTMRFAGSPMPQSHSFQSPMGPWAHPHPAFGGGMPVPPPYRPFYPPGMMPMPMPMPPMPSMPPMPPMSPPPFGMPRPPIMSPKGQMARLEARLMSGYELLASRLAEGSESDFPVPPIYRRFKEFRHRIMVDLSDEISALEEKMKQLDDLDSENRRYGDGFLPASRRLDESEPNEVTTTRRQIRDHASNKLLQYSTQLDMYKKACKFRDALPEEIHDYRSFLATNAPIVPNEARFLDKAGDLMCLADPPYYLDMESMSDNHTPAARTPRLLEAPTAPNPMTVRGALEQAREAAAAAAARGGGTTTITTAATTNTGAAVGNGSTGRRPRPLSMAVLRHMMVGVCMAVILPILSFPVIAGFASRMTVVMLVGLGMAVLGVQSGAYDVLAGRASPVDGAAALGIYVGFMTIVALTFG</sequence>